<proteinExistence type="predicted"/>
<accession>A0A0F9TCA2</accession>
<reference evidence="1" key="1">
    <citation type="journal article" date="2015" name="Nature">
        <title>Complex archaea that bridge the gap between prokaryotes and eukaryotes.</title>
        <authorList>
            <person name="Spang A."/>
            <person name="Saw J.H."/>
            <person name="Jorgensen S.L."/>
            <person name="Zaremba-Niedzwiedzka K."/>
            <person name="Martijn J."/>
            <person name="Lind A.E."/>
            <person name="van Eijk R."/>
            <person name="Schleper C."/>
            <person name="Guy L."/>
            <person name="Ettema T.J."/>
        </authorList>
    </citation>
    <scope>NUCLEOTIDE SEQUENCE</scope>
</reference>
<gene>
    <name evidence="1" type="ORF">LCGC14_0346370</name>
</gene>
<evidence type="ECO:0000313" key="1">
    <source>
        <dbReference type="EMBL" id="KKN78865.1"/>
    </source>
</evidence>
<dbReference type="AlphaFoldDB" id="A0A0F9TCA2"/>
<dbReference type="EMBL" id="LAZR01000256">
    <property type="protein sequence ID" value="KKN78865.1"/>
    <property type="molecule type" value="Genomic_DNA"/>
</dbReference>
<comment type="caution">
    <text evidence="1">The sequence shown here is derived from an EMBL/GenBank/DDBJ whole genome shotgun (WGS) entry which is preliminary data.</text>
</comment>
<sequence>MNIATFGRHSLVEVKGLEERIKESEDDMSEKKWITRKCEDEDCIFVGYKGDDGAFVTIAMVIWYGEDDCNAEEDEVHANLIAAAPELLDACKNARILLSNVTIPMGINKQGTKINIIYEQIKAAINSAESQ</sequence>
<name>A0A0F9TCA2_9ZZZZ</name>
<organism evidence="1">
    <name type="scientific">marine sediment metagenome</name>
    <dbReference type="NCBI Taxonomy" id="412755"/>
    <lineage>
        <taxon>unclassified sequences</taxon>
        <taxon>metagenomes</taxon>
        <taxon>ecological metagenomes</taxon>
    </lineage>
</organism>
<protein>
    <submittedName>
        <fullName evidence="1">Uncharacterized protein</fullName>
    </submittedName>
</protein>